<dbReference type="Proteomes" id="UP001152646">
    <property type="component" value="Unassembled WGS sequence"/>
</dbReference>
<dbReference type="OrthoDB" id="432234at2759"/>
<protein>
    <recommendedName>
        <fullName evidence="1">DUF6570 domain-containing protein</fullName>
    </recommendedName>
</protein>
<dbReference type="EMBL" id="CAJVPA010000227">
    <property type="protein sequence ID" value="CAG8414441.1"/>
    <property type="molecule type" value="Genomic_DNA"/>
</dbReference>
<organism evidence="3 4">
    <name type="scientific">Penicillium salamii</name>
    <dbReference type="NCBI Taxonomy" id="1612424"/>
    <lineage>
        <taxon>Eukaryota</taxon>
        <taxon>Fungi</taxon>
        <taxon>Dikarya</taxon>
        <taxon>Ascomycota</taxon>
        <taxon>Pezizomycotina</taxon>
        <taxon>Eurotiomycetes</taxon>
        <taxon>Eurotiomycetidae</taxon>
        <taxon>Eurotiales</taxon>
        <taxon>Aspergillaceae</taxon>
        <taxon>Penicillium</taxon>
    </lineage>
</organism>
<comment type="caution">
    <text evidence="3">The sequence shown here is derived from an EMBL/GenBank/DDBJ whole genome shotgun (WGS) entry which is preliminary data.</text>
</comment>
<dbReference type="AlphaFoldDB" id="A0A9W4K1S8"/>
<dbReference type="EMBL" id="CAJVPG010000474">
    <property type="protein sequence ID" value="CAG8431793.1"/>
    <property type="molecule type" value="Genomic_DNA"/>
</dbReference>
<dbReference type="InterPro" id="IPR046700">
    <property type="entry name" value="DUF6570"/>
</dbReference>
<sequence>MLTLRLCNGCGRRVRLSTTIQPPRCPVCRLSNLPSVLETRLCLGCQLPIPTHCPDPRCTNCRSAVASAPNYSPCFDCGNNFPARPGIVRCLTCRSRRSAAPPPVDFGPIFSTSFNPAANSFQRLDLPRIKRRRPESQVPESSRLQITTTCNASFVIDRGVDFLRQEHKFRVNASEAFPSPISPSNIRLSVARFEKCLELASRDLICAACGKLVPSTNVRQILDNDPILYPLERLLDDCGWCEGYWNLCSVCHAALLRGSPPKFSAKNNINVTLCQHYPDALKDLTLTEEYLIAKSHPVGVIVKLRPGGHLSSANYHALRGHFIIIPQDPKPLLQYYPVPSFSLQSLLKSVGLTDTGMC</sequence>
<feature type="domain" description="DUF6570" evidence="1">
    <location>
        <begin position="258"/>
        <end position="332"/>
    </location>
</feature>
<keyword evidence="4" id="KW-1185">Reference proteome</keyword>
<evidence type="ECO:0000259" key="1">
    <source>
        <dbReference type="Pfam" id="PF20209"/>
    </source>
</evidence>
<evidence type="ECO:0000313" key="4">
    <source>
        <dbReference type="Proteomes" id="UP001152649"/>
    </source>
</evidence>
<proteinExistence type="predicted"/>
<gene>
    <name evidence="3" type="ORF">PSALAMII_LOCUS11639</name>
    <name evidence="2" type="ORF">PSALAMII_LOCUS9539</name>
</gene>
<dbReference type="Pfam" id="PF20209">
    <property type="entry name" value="DUF6570"/>
    <property type="match status" value="1"/>
</dbReference>
<evidence type="ECO:0000313" key="2">
    <source>
        <dbReference type="EMBL" id="CAG8414441.1"/>
    </source>
</evidence>
<accession>A0A9W4K1S8</accession>
<dbReference type="Proteomes" id="UP001152649">
    <property type="component" value="Unassembled WGS sequence"/>
</dbReference>
<evidence type="ECO:0000313" key="3">
    <source>
        <dbReference type="EMBL" id="CAG8431793.1"/>
    </source>
</evidence>
<name>A0A9W4K1S8_9EURO</name>
<reference evidence="3" key="1">
    <citation type="submission" date="2021-07" db="EMBL/GenBank/DDBJ databases">
        <authorList>
            <person name="Branca A.L. A."/>
        </authorList>
    </citation>
    <scope>NUCLEOTIDE SEQUENCE</scope>
</reference>